<proteinExistence type="predicted"/>
<gene>
    <name evidence="2" type="ORF">Tco_0800396</name>
</gene>
<accession>A0ABQ4ZXF9</accession>
<sequence>MDDLGGNAHDDKSDSYTGQDGRGATDGAKVSGEAMKDVEFLEAKVDKLYLDHDQIAEFLEKVKKILPGLVLLTPDAKEDPLDAAIDVEHTDVVGNLDENEGPNAKEDPSYATIDGEHIDVVGNPCENEGPIAKEPISNALNTLVDKRDVLMTDAHDTINHADPPSHEFEITSPYGSKKKRRRIRWSKS</sequence>
<dbReference type="Proteomes" id="UP001151760">
    <property type="component" value="Unassembled WGS sequence"/>
</dbReference>
<feature type="compositionally biased region" description="Basic and acidic residues" evidence="1">
    <location>
        <begin position="156"/>
        <end position="169"/>
    </location>
</feature>
<feature type="compositionally biased region" description="Basic residues" evidence="1">
    <location>
        <begin position="176"/>
        <end position="188"/>
    </location>
</feature>
<comment type="caution">
    <text evidence="2">The sequence shown here is derived from an EMBL/GenBank/DDBJ whole genome shotgun (WGS) entry which is preliminary data.</text>
</comment>
<organism evidence="2 3">
    <name type="scientific">Tanacetum coccineum</name>
    <dbReference type="NCBI Taxonomy" id="301880"/>
    <lineage>
        <taxon>Eukaryota</taxon>
        <taxon>Viridiplantae</taxon>
        <taxon>Streptophyta</taxon>
        <taxon>Embryophyta</taxon>
        <taxon>Tracheophyta</taxon>
        <taxon>Spermatophyta</taxon>
        <taxon>Magnoliopsida</taxon>
        <taxon>eudicotyledons</taxon>
        <taxon>Gunneridae</taxon>
        <taxon>Pentapetalae</taxon>
        <taxon>asterids</taxon>
        <taxon>campanulids</taxon>
        <taxon>Asterales</taxon>
        <taxon>Asteraceae</taxon>
        <taxon>Asteroideae</taxon>
        <taxon>Anthemideae</taxon>
        <taxon>Anthemidinae</taxon>
        <taxon>Tanacetum</taxon>
    </lineage>
</organism>
<protein>
    <submittedName>
        <fullName evidence="2">Uncharacterized protein</fullName>
    </submittedName>
</protein>
<keyword evidence="3" id="KW-1185">Reference proteome</keyword>
<reference evidence="2" key="2">
    <citation type="submission" date="2022-01" db="EMBL/GenBank/DDBJ databases">
        <authorList>
            <person name="Yamashiro T."/>
            <person name="Shiraishi A."/>
            <person name="Satake H."/>
            <person name="Nakayama K."/>
        </authorList>
    </citation>
    <scope>NUCLEOTIDE SEQUENCE</scope>
</reference>
<reference evidence="2" key="1">
    <citation type="journal article" date="2022" name="Int. J. Mol. Sci.">
        <title>Draft Genome of Tanacetum Coccineum: Genomic Comparison of Closely Related Tanacetum-Family Plants.</title>
        <authorList>
            <person name="Yamashiro T."/>
            <person name="Shiraishi A."/>
            <person name="Nakayama K."/>
            <person name="Satake H."/>
        </authorList>
    </citation>
    <scope>NUCLEOTIDE SEQUENCE</scope>
</reference>
<feature type="region of interest" description="Disordered" evidence="1">
    <location>
        <begin position="156"/>
        <end position="188"/>
    </location>
</feature>
<evidence type="ECO:0000256" key="1">
    <source>
        <dbReference type="SAM" id="MobiDB-lite"/>
    </source>
</evidence>
<name>A0ABQ4ZXF9_9ASTR</name>
<feature type="region of interest" description="Disordered" evidence="1">
    <location>
        <begin position="1"/>
        <end position="32"/>
    </location>
</feature>
<evidence type="ECO:0000313" key="2">
    <source>
        <dbReference type="EMBL" id="GJS93428.1"/>
    </source>
</evidence>
<evidence type="ECO:0000313" key="3">
    <source>
        <dbReference type="Proteomes" id="UP001151760"/>
    </source>
</evidence>
<dbReference type="EMBL" id="BQNB010011656">
    <property type="protein sequence ID" value="GJS93428.1"/>
    <property type="molecule type" value="Genomic_DNA"/>
</dbReference>